<dbReference type="Proteomes" id="UP000507470">
    <property type="component" value="Unassembled WGS sequence"/>
</dbReference>
<organism evidence="3 4">
    <name type="scientific">Mytilus coruscus</name>
    <name type="common">Sea mussel</name>
    <dbReference type="NCBI Taxonomy" id="42192"/>
    <lineage>
        <taxon>Eukaryota</taxon>
        <taxon>Metazoa</taxon>
        <taxon>Spiralia</taxon>
        <taxon>Lophotrochozoa</taxon>
        <taxon>Mollusca</taxon>
        <taxon>Bivalvia</taxon>
        <taxon>Autobranchia</taxon>
        <taxon>Pteriomorphia</taxon>
        <taxon>Mytilida</taxon>
        <taxon>Mytiloidea</taxon>
        <taxon>Mytilidae</taxon>
        <taxon>Mytilinae</taxon>
        <taxon>Mytilus</taxon>
    </lineage>
</organism>
<accession>A0A6J8B8L0</accession>
<dbReference type="InterPro" id="IPR001611">
    <property type="entry name" value="Leu-rich_rpt"/>
</dbReference>
<dbReference type="Pfam" id="PF13855">
    <property type="entry name" value="LRR_8"/>
    <property type="match status" value="1"/>
</dbReference>
<dbReference type="InterPro" id="IPR032675">
    <property type="entry name" value="LRR_dom_sf"/>
</dbReference>
<keyword evidence="1" id="KW-0433">Leucine-rich repeat</keyword>
<evidence type="ECO:0000313" key="3">
    <source>
        <dbReference type="EMBL" id="CAC5380288.1"/>
    </source>
</evidence>
<evidence type="ECO:0000256" key="1">
    <source>
        <dbReference type="ARBA" id="ARBA00022614"/>
    </source>
</evidence>
<evidence type="ECO:0000313" key="4">
    <source>
        <dbReference type="Proteomes" id="UP000507470"/>
    </source>
</evidence>
<protein>
    <submittedName>
        <fullName evidence="3">LINGO</fullName>
    </submittedName>
</protein>
<keyword evidence="4" id="KW-1185">Reference proteome</keyword>
<reference evidence="3 4" key="1">
    <citation type="submission" date="2020-06" db="EMBL/GenBank/DDBJ databases">
        <authorList>
            <person name="Li R."/>
            <person name="Bekaert M."/>
        </authorList>
    </citation>
    <scope>NUCLEOTIDE SEQUENCE [LARGE SCALE GENOMIC DNA]</scope>
    <source>
        <strain evidence="4">wild</strain>
    </source>
</reference>
<dbReference type="PROSITE" id="PS51450">
    <property type="entry name" value="LRR"/>
    <property type="match status" value="1"/>
</dbReference>
<gene>
    <name evidence="3" type="ORF">MCOR_16260</name>
</gene>
<dbReference type="Gene3D" id="3.80.10.10">
    <property type="entry name" value="Ribonuclease Inhibitor"/>
    <property type="match status" value="1"/>
</dbReference>
<dbReference type="SMART" id="SM00369">
    <property type="entry name" value="LRR_TYP"/>
    <property type="match status" value="3"/>
</dbReference>
<dbReference type="SUPFAM" id="SSF52058">
    <property type="entry name" value="L domain-like"/>
    <property type="match status" value="1"/>
</dbReference>
<sequence length="212" mass="23287">MQLGALLIFVELELQGNRISSITADAFANFTTLTVLNLQGNYISNIEPGAFKGQVDWEFLNLKDNNLTTVSANLFDSTTSLNELCISDATRVCSSHFLTTEIQKTLTGKRKLAQAAVPSLFAWSISATPKRPGPRRRLVENFDDNIAKAPKLSCTSTSPDAENQILGEKIVTPFVSNDHDYVVETLSTEEKLQAALKEVELLQNQVTTIHSA</sequence>
<keyword evidence="2" id="KW-0677">Repeat</keyword>
<dbReference type="PANTHER" id="PTHR24366">
    <property type="entry name" value="IG(IMMUNOGLOBULIN) AND LRR(LEUCINE RICH REPEAT) DOMAINS"/>
    <property type="match status" value="1"/>
</dbReference>
<dbReference type="InterPro" id="IPR003591">
    <property type="entry name" value="Leu-rich_rpt_typical-subtyp"/>
</dbReference>
<evidence type="ECO:0000256" key="2">
    <source>
        <dbReference type="ARBA" id="ARBA00022737"/>
    </source>
</evidence>
<proteinExistence type="predicted"/>
<dbReference type="OrthoDB" id="5990390at2759"/>
<dbReference type="AlphaFoldDB" id="A0A6J8B8L0"/>
<name>A0A6J8B8L0_MYTCO</name>
<dbReference type="EMBL" id="CACVKT020002876">
    <property type="protein sequence ID" value="CAC5380288.1"/>
    <property type="molecule type" value="Genomic_DNA"/>
</dbReference>